<organism evidence="1 2">
    <name type="scientific">Nonlabens marinus S1-08</name>
    <dbReference type="NCBI Taxonomy" id="1454201"/>
    <lineage>
        <taxon>Bacteria</taxon>
        <taxon>Pseudomonadati</taxon>
        <taxon>Bacteroidota</taxon>
        <taxon>Flavobacteriia</taxon>
        <taxon>Flavobacteriales</taxon>
        <taxon>Flavobacteriaceae</taxon>
        <taxon>Nonlabens</taxon>
    </lineage>
</organism>
<reference evidence="1 2" key="1">
    <citation type="journal article" date="2014" name="Proc. Natl. Acad. Sci. U.S.A.">
        <title>Functional characterization of flavobacteria rhodopsins reveals a unique class of light-driven chloride pump in bacteria.</title>
        <authorList>
            <person name="Yoshizawa S."/>
            <person name="Kumagai Y."/>
            <person name="Kim H."/>
            <person name="Ogura Y."/>
            <person name="Hayashi T."/>
            <person name="Iwasaki W."/>
            <person name="DeLong E.F."/>
            <person name="Kogure K."/>
        </authorList>
    </citation>
    <scope>NUCLEOTIDE SEQUENCE [LARGE SCALE GENOMIC DNA]</scope>
    <source>
        <strain evidence="1 2">S1-08</strain>
    </source>
</reference>
<sequence>MSTELHEFGFDFQNLHPSVWVDFDLQTLSWLYKMQLIGC</sequence>
<name>W8VX58_9FLAO</name>
<dbReference type="EMBL" id="AP014548">
    <property type="protein sequence ID" value="BAO55352.1"/>
    <property type="molecule type" value="Genomic_DNA"/>
</dbReference>
<dbReference type="Proteomes" id="UP000031760">
    <property type="component" value="Chromosome"/>
</dbReference>
<dbReference type="AlphaFoldDB" id="W8VX58"/>
<proteinExistence type="predicted"/>
<evidence type="ECO:0000313" key="2">
    <source>
        <dbReference type="Proteomes" id="UP000031760"/>
    </source>
</evidence>
<gene>
    <name evidence="1" type="ORF">NMS_1343</name>
</gene>
<dbReference type="STRING" id="1454201.NMS_1343"/>
<dbReference type="HOGENOM" id="CLU_3313615_0_0_10"/>
<protein>
    <submittedName>
        <fullName evidence="1">Uncharacterized protein</fullName>
    </submittedName>
</protein>
<accession>W8VX58</accession>
<dbReference type="KEGG" id="nmf:NMS_1343"/>
<evidence type="ECO:0000313" key="1">
    <source>
        <dbReference type="EMBL" id="BAO55352.1"/>
    </source>
</evidence>
<keyword evidence="2" id="KW-1185">Reference proteome</keyword>